<dbReference type="EMBL" id="JAEPRC010000045">
    <property type="protein sequence ID" value="KAG2212831.1"/>
    <property type="molecule type" value="Genomic_DNA"/>
</dbReference>
<evidence type="ECO:0000313" key="1">
    <source>
        <dbReference type="EMBL" id="KAG2212831.1"/>
    </source>
</evidence>
<reference evidence="1" key="1">
    <citation type="submission" date="2020-12" db="EMBL/GenBank/DDBJ databases">
        <title>Metabolic potential, ecology and presence of endohyphal bacteria is reflected in genomic diversity of Mucoromycotina.</title>
        <authorList>
            <person name="Muszewska A."/>
            <person name="Okrasinska A."/>
            <person name="Steczkiewicz K."/>
            <person name="Drgas O."/>
            <person name="Orlowska M."/>
            <person name="Perlinska-Lenart U."/>
            <person name="Aleksandrzak-Piekarczyk T."/>
            <person name="Szatraj K."/>
            <person name="Zielenkiewicz U."/>
            <person name="Pilsyk S."/>
            <person name="Malc E."/>
            <person name="Mieczkowski P."/>
            <person name="Kruszewska J.S."/>
            <person name="Biernat P."/>
            <person name="Pawlowska J."/>
        </authorList>
    </citation>
    <scope>NUCLEOTIDE SEQUENCE</scope>
    <source>
        <strain evidence="1">CBS 226.32</strain>
    </source>
</reference>
<sequence length="59" mass="6258">MHPKLLLEQFDYFAVLKKTPVNDLHARAPDGGLGEVLDGGLGDGLGDALNLDLGDILDN</sequence>
<dbReference type="Proteomes" id="UP000650833">
    <property type="component" value="Unassembled WGS sequence"/>
</dbReference>
<comment type="caution">
    <text evidence="1">The sequence shown here is derived from an EMBL/GenBank/DDBJ whole genome shotgun (WGS) entry which is preliminary data.</text>
</comment>
<accession>A0A8H7RKJ0</accession>
<gene>
    <name evidence="1" type="ORF">INT46_008492</name>
</gene>
<protein>
    <submittedName>
        <fullName evidence="1">Uncharacterized protein</fullName>
    </submittedName>
</protein>
<proteinExistence type="predicted"/>
<organism evidence="1 2">
    <name type="scientific">Mucor plumbeus</name>
    <dbReference type="NCBI Taxonomy" id="97098"/>
    <lineage>
        <taxon>Eukaryota</taxon>
        <taxon>Fungi</taxon>
        <taxon>Fungi incertae sedis</taxon>
        <taxon>Mucoromycota</taxon>
        <taxon>Mucoromycotina</taxon>
        <taxon>Mucoromycetes</taxon>
        <taxon>Mucorales</taxon>
        <taxon>Mucorineae</taxon>
        <taxon>Mucoraceae</taxon>
        <taxon>Mucor</taxon>
    </lineage>
</organism>
<name>A0A8H7RKJ0_9FUNG</name>
<dbReference type="AlphaFoldDB" id="A0A8H7RKJ0"/>
<keyword evidence="2" id="KW-1185">Reference proteome</keyword>
<evidence type="ECO:0000313" key="2">
    <source>
        <dbReference type="Proteomes" id="UP000650833"/>
    </source>
</evidence>